<comment type="caution">
    <text evidence="18">The sequence shown here is derived from an EMBL/GenBank/DDBJ whole genome shotgun (WGS) entry which is preliminary data.</text>
</comment>
<keyword evidence="11" id="KW-0539">Nucleus</keyword>
<dbReference type="NCBIfam" id="TIGR00592">
    <property type="entry name" value="pol2"/>
    <property type="match status" value="1"/>
</dbReference>
<evidence type="ECO:0000256" key="9">
    <source>
        <dbReference type="ARBA" id="ARBA00022932"/>
    </source>
</evidence>
<dbReference type="Gene3D" id="3.30.70.2820">
    <property type="match status" value="1"/>
</dbReference>
<dbReference type="PANTHER" id="PTHR45861:SF1">
    <property type="entry name" value="DNA POLYMERASE ALPHA CATALYTIC SUBUNIT"/>
    <property type="match status" value="1"/>
</dbReference>
<dbReference type="Gene3D" id="1.10.132.60">
    <property type="entry name" value="DNA polymerase family B, C-terminal domain"/>
    <property type="match status" value="1"/>
</dbReference>
<dbReference type="GO" id="GO:0000166">
    <property type="term" value="F:nucleotide binding"/>
    <property type="evidence" value="ECO:0007669"/>
    <property type="project" value="InterPro"/>
</dbReference>
<dbReference type="Gene3D" id="3.90.1600.10">
    <property type="entry name" value="Palm domain of DNA polymerase"/>
    <property type="match status" value="1"/>
</dbReference>
<keyword evidence="6" id="KW-0479">Metal-binding</keyword>
<dbReference type="CDD" id="cd05532">
    <property type="entry name" value="POLBc_alpha"/>
    <property type="match status" value="1"/>
</dbReference>
<dbReference type="Proteomes" id="UP000789595">
    <property type="component" value="Unassembled WGS sequence"/>
</dbReference>
<dbReference type="InterPro" id="IPR015088">
    <property type="entry name" value="Znf_DNA-dir_DNA_pol_B_alpha"/>
</dbReference>
<comment type="subcellular location">
    <subcellularLocation>
        <location evidence="1">Nucleus</location>
    </subcellularLocation>
</comment>
<evidence type="ECO:0000256" key="4">
    <source>
        <dbReference type="ARBA" id="ARBA00022695"/>
    </source>
</evidence>
<dbReference type="Gene3D" id="3.30.420.10">
    <property type="entry name" value="Ribonuclease H-like superfamily/Ribonuclease H"/>
    <property type="match status" value="1"/>
</dbReference>
<sequence length="1545" mass="169700">MERARRTGTKKQSREAVRAALRAAREGGAARSDQWEAKEEKDVYEQVTEQEYADLVRKRRQNEDFVVDDDGLGYFDDGEEHFGEDVAEGLEEAAPKQRGVVHARSKDAVRKARKLKEARAEGEERQTTKMTQFLGGDGEKKAPKKPVAAVKQLDAFESLIDGLGSGAVTERKSVDLGGGLGFANEAPSGPKVAPTPRRMTYDEVSPMPLWSAGVDLEASIGGGGDDMGMGFGMADDDVPAALPAALPSTKDAPLPLKATAAPKKKSRFSKNDVVVEASTAAQTAMAMDVDKPAATEAAPQLPERMDVDESAPQADPNYGGGSTVDKLEETEWLRDSEGKHCWLYWLDCVEQSGSVYLLGKIRLEGEQDRYASACCVVRNVERSFFILPRVDSETGSRYGMKDVWEEARSELVPRCVPKSEPFKCKGVKRGYAFGDDDVPRDADTEYLKVKYSAKNRAPPVSLCKRGGRCIEKILGAGSTPLEQFLIKRKLMGPCWVRIDAPVQRDSKVSWCVLEVEVSDAKKITVARDCPYSAPPLVCTTLSVKTAVNPKSHQHEIVAVAALTHRGVAVDGATPDGGRGEDARLFQHSTEKQEAGSRRWTCVAARPLGAEIAGAQDTPLDPKLPRDLHGELKKPTHGFLADRGTVTVAPNERALISVLLARLQRDDPDVLCGHNILGFELDVLLARALALKVGNAWSKVGRLKRNKPPHRWKAASGRDTFHASATSGRLICDTYLAAREHLRGATTYALAALAQTQLGVRGRRSLEPREVAQLLGSGSQNVCGLLRHAAEDCRLVERLALRLQVLPLSKQLTAISGNLLAHTLKGKRAERIEYLLLHEFHRMKYLAPEKQRYDADDDDDVDHNKKKRKKTDPHKRQKAAYSGGLVLEPKKGFYDSHVLLLDFASLYPSIIQEYDLCFTTVDWAPVAKRMEARANGESDAKKARTEDDEVVEEAAEELPPLPDRGDGAKGVLPRVLKNIISKRREVKGLLKKEKNVKKRETYEIRQMALKLTANSMYGCLGFSHSRFYAKPLAALVTSLGRDTLQATADVAEKELGLEVIYGDTDSIMINTRTDDLAVVKDLGLKVKKAVNKRYRLLELELDGIFKTMLLLKKKKYAALVVNEDPRTGAVSLHKETKGLDMVRRDWCPLSKRTGARVLDFLLSGDQADVVVANVHKVLEDVGKEAREGRVSVADYVVTRGLNKPVEKYPDSKAQPHLRVAKAMLKEGRAVNVGDHIPYVICLDENGNSSNKGVAERTVHPDHVDPDTTAVDKRPGMEKEGAPAVVTPGGPTPKPKVDVEWYLAQQILPPIARLCEPIAGMSKASIADRLGLDARKFEQHMARSQQALAEAEGRTAAFVPMAVQSDEQRFGDCAPVLVECAACGVTKPLTLWPKRSEDCADEAPPALKCPSCQARLLGHKSAASCFSRLSVALQLATRGALKRYYEGWMVCDDSACGARTRQLSGAGPRCLRRGCRGRMVAEESEKRIYTQLCYQKALFAADRVACAQNSDEAEVCAFLERQVAQDVEASAYNFVRPSIFAVFGKYE</sequence>
<keyword evidence="7" id="KW-0863">Zinc-finger</keyword>
<evidence type="ECO:0000256" key="13">
    <source>
        <dbReference type="SAM" id="MobiDB-lite"/>
    </source>
</evidence>
<dbReference type="SMART" id="SM00486">
    <property type="entry name" value="POLBc"/>
    <property type="match status" value="1"/>
</dbReference>
<evidence type="ECO:0000256" key="12">
    <source>
        <dbReference type="RuleBase" id="RU000442"/>
    </source>
</evidence>
<dbReference type="EMBL" id="CAKKNE010000003">
    <property type="protein sequence ID" value="CAH0372222.1"/>
    <property type="molecule type" value="Genomic_DNA"/>
</dbReference>
<dbReference type="InterPro" id="IPR017964">
    <property type="entry name" value="DNA-dir_DNA_pol_B_CS"/>
</dbReference>
<evidence type="ECO:0000256" key="7">
    <source>
        <dbReference type="ARBA" id="ARBA00022771"/>
    </source>
</evidence>
<dbReference type="Pfam" id="PF12254">
    <property type="entry name" value="DNA_pol_alpha_N"/>
    <property type="match status" value="1"/>
</dbReference>
<keyword evidence="9 12" id="KW-0239">DNA-directed DNA polymerase</keyword>
<evidence type="ECO:0000256" key="5">
    <source>
        <dbReference type="ARBA" id="ARBA00022705"/>
    </source>
</evidence>
<dbReference type="GO" id="GO:0006272">
    <property type="term" value="P:leading strand elongation"/>
    <property type="evidence" value="ECO:0007669"/>
    <property type="project" value="TreeGrafter"/>
</dbReference>
<evidence type="ECO:0000259" key="17">
    <source>
        <dbReference type="Pfam" id="PF12254"/>
    </source>
</evidence>
<evidence type="ECO:0000256" key="6">
    <source>
        <dbReference type="ARBA" id="ARBA00022723"/>
    </source>
</evidence>
<feature type="domain" description="DNA polymerase alpha catalytic subunit N-terminal" evidence="17">
    <location>
        <begin position="20"/>
        <end position="82"/>
    </location>
</feature>
<feature type="region of interest" description="Disordered" evidence="13">
    <location>
        <begin position="1250"/>
        <end position="1289"/>
    </location>
</feature>
<dbReference type="GO" id="GO:0003688">
    <property type="term" value="F:DNA replication origin binding"/>
    <property type="evidence" value="ECO:0007669"/>
    <property type="project" value="TreeGrafter"/>
</dbReference>
<dbReference type="Pfam" id="PF03104">
    <property type="entry name" value="DNA_pol_B_exo1"/>
    <property type="match status" value="2"/>
</dbReference>
<dbReference type="Gene3D" id="6.10.10.100">
    <property type="match status" value="1"/>
</dbReference>
<evidence type="ECO:0000259" key="14">
    <source>
        <dbReference type="Pfam" id="PF00136"/>
    </source>
</evidence>
<evidence type="ECO:0000256" key="10">
    <source>
        <dbReference type="ARBA" id="ARBA00023125"/>
    </source>
</evidence>
<dbReference type="SUPFAM" id="SSF56672">
    <property type="entry name" value="DNA/RNA polymerases"/>
    <property type="match status" value="1"/>
</dbReference>
<reference evidence="18" key="1">
    <citation type="submission" date="2021-11" db="EMBL/GenBank/DDBJ databases">
        <authorList>
            <consortium name="Genoscope - CEA"/>
            <person name="William W."/>
        </authorList>
    </citation>
    <scope>NUCLEOTIDE SEQUENCE</scope>
</reference>
<evidence type="ECO:0000256" key="1">
    <source>
        <dbReference type="ARBA" id="ARBA00004123"/>
    </source>
</evidence>
<feature type="domain" description="Zinc finger DNA-directed DNA polymerase family B alpha" evidence="16">
    <location>
        <begin position="1363"/>
        <end position="1511"/>
    </location>
</feature>
<dbReference type="GO" id="GO:0008270">
    <property type="term" value="F:zinc ion binding"/>
    <property type="evidence" value="ECO:0007669"/>
    <property type="project" value="UniProtKB-KW"/>
</dbReference>
<gene>
    <name evidence="18" type="ORF">PECAL_3P22050</name>
</gene>
<dbReference type="GO" id="GO:1902975">
    <property type="term" value="P:mitotic DNA replication initiation"/>
    <property type="evidence" value="ECO:0007669"/>
    <property type="project" value="InterPro"/>
</dbReference>
<evidence type="ECO:0000256" key="3">
    <source>
        <dbReference type="ARBA" id="ARBA00022679"/>
    </source>
</evidence>
<protein>
    <recommendedName>
        <fullName evidence="12">DNA polymerase</fullName>
        <ecNumber evidence="12">2.7.7.7</ecNumber>
    </recommendedName>
</protein>
<dbReference type="Pfam" id="PF08996">
    <property type="entry name" value="zf-DNA_Pol"/>
    <property type="match status" value="1"/>
</dbReference>
<dbReference type="PRINTS" id="PR00106">
    <property type="entry name" value="DNAPOLB"/>
</dbReference>
<keyword evidence="3 12" id="KW-0808">Transferase</keyword>
<dbReference type="PANTHER" id="PTHR45861">
    <property type="entry name" value="DNA POLYMERASE ALPHA CATALYTIC SUBUNIT"/>
    <property type="match status" value="1"/>
</dbReference>
<dbReference type="InterPro" id="IPR023211">
    <property type="entry name" value="DNA_pol_palm_dom_sf"/>
</dbReference>
<keyword evidence="4 12" id="KW-0548">Nucleotidyltransferase</keyword>
<dbReference type="Gene3D" id="2.40.50.730">
    <property type="match status" value="1"/>
</dbReference>
<organism evidence="18 19">
    <name type="scientific">Pelagomonas calceolata</name>
    <dbReference type="NCBI Taxonomy" id="35677"/>
    <lineage>
        <taxon>Eukaryota</taxon>
        <taxon>Sar</taxon>
        <taxon>Stramenopiles</taxon>
        <taxon>Ochrophyta</taxon>
        <taxon>Pelagophyceae</taxon>
        <taxon>Pelagomonadales</taxon>
        <taxon>Pelagomonadaceae</taxon>
        <taxon>Pelagomonas</taxon>
    </lineage>
</organism>
<keyword evidence="5 12" id="KW-0235">DNA replication</keyword>
<evidence type="ECO:0000256" key="2">
    <source>
        <dbReference type="ARBA" id="ARBA00005755"/>
    </source>
</evidence>
<name>A0A8J2SRJ2_9STRA</name>
<dbReference type="SUPFAM" id="SSF53098">
    <property type="entry name" value="Ribonuclease H-like"/>
    <property type="match status" value="1"/>
</dbReference>
<feature type="domain" description="DNA-directed DNA polymerase family B exonuclease" evidence="15">
    <location>
        <begin position="643"/>
        <end position="749"/>
    </location>
</feature>
<keyword evidence="10 12" id="KW-0238">DNA-binding</keyword>
<dbReference type="PROSITE" id="PS00116">
    <property type="entry name" value="DNA_POLYMERASE_B"/>
    <property type="match status" value="1"/>
</dbReference>
<dbReference type="InterPro" id="IPR006134">
    <property type="entry name" value="DNA-dir_DNA_pol_B_multi_dom"/>
</dbReference>
<feature type="compositionally biased region" description="Basic and acidic residues" evidence="13">
    <location>
        <begin position="1252"/>
        <end position="1279"/>
    </location>
</feature>
<comment type="similarity">
    <text evidence="2 12">Belongs to the DNA polymerase type-B family.</text>
</comment>
<dbReference type="InterPro" id="IPR012337">
    <property type="entry name" value="RNaseH-like_sf"/>
</dbReference>
<accession>A0A8J2SRJ2</accession>
<comment type="catalytic activity">
    <reaction evidence="12">
        <text>DNA(n) + a 2'-deoxyribonucleoside 5'-triphosphate = DNA(n+1) + diphosphate</text>
        <dbReference type="Rhea" id="RHEA:22508"/>
        <dbReference type="Rhea" id="RHEA-COMP:17339"/>
        <dbReference type="Rhea" id="RHEA-COMP:17340"/>
        <dbReference type="ChEBI" id="CHEBI:33019"/>
        <dbReference type="ChEBI" id="CHEBI:61560"/>
        <dbReference type="ChEBI" id="CHEBI:173112"/>
        <dbReference type="EC" id="2.7.7.7"/>
    </reaction>
</comment>
<dbReference type="EC" id="2.7.7.7" evidence="12"/>
<dbReference type="Gene3D" id="1.10.3200.20">
    <property type="entry name" value="DNA Polymerase alpha, zinc finger"/>
    <property type="match status" value="1"/>
</dbReference>
<dbReference type="InterPro" id="IPR036397">
    <property type="entry name" value="RNaseH_sf"/>
</dbReference>
<dbReference type="GO" id="GO:0003697">
    <property type="term" value="F:single-stranded DNA binding"/>
    <property type="evidence" value="ECO:0007669"/>
    <property type="project" value="TreeGrafter"/>
</dbReference>
<evidence type="ECO:0000313" key="19">
    <source>
        <dbReference type="Proteomes" id="UP000789595"/>
    </source>
</evidence>
<feature type="region of interest" description="Disordered" evidence="13">
    <location>
        <begin position="852"/>
        <end position="880"/>
    </location>
</feature>
<keyword evidence="19" id="KW-1185">Reference proteome</keyword>
<dbReference type="InterPro" id="IPR006172">
    <property type="entry name" value="DNA-dir_DNA_pol_B"/>
</dbReference>
<dbReference type="GO" id="GO:0003887">
    <property type="term" value="F:DNA-directed DNA polymerase activity"/>
    <property type="evidence" value="ECO:0007669"/>
    <property type="project" value="UniProtKB-KW"/>
</dbReference>
<feature type="compositionally biased region" description="Basic residues" evidence="13">
    <location>
        <begin position="863"/>
        <end position="877"/>
    </location>
</feature>
<dbReference type="GO" id="GO:0006273">
    <property type="term" value="P:lagging strand elongation"/>
    <property type="evidence" value="ECO:0007669"/>
    <property type="project" value="TreeGrafter"/>
</dbReference>
<evidence type="ECO:0000256" key="11">
    <source>
        <dbReference type="ARBA" id="ARBA00023242"/>
    </source>
</evidence>
<dbReference type="InterPro" id="IPR045846">
    <property type="entry name" value="POLBc_alpha"/>
</dbReference>
<dbReference type="InterPro" id="IPR038256">
    <property type="entry name" value="Pol_alpha_znc_sf"/>
</dbReference>
<dbReference type="OrthoDB" id="6755010at2759"/>
<feature type="domain" description="DNA-directed DNA polymerase family B multifunctional" evidence="14">
    <location>
        <begin position="819"/>
        <end position="1316"/>
    </location>
</feature>
<dbReference type="GO" id="GO:0005658">
    <property type="term" value="C:alpha DNA polymerase:primase complex"/>
    <property type="evidence" value="ECO:0007669"/>
    <property type="project" value="TreeGrafter"/>
</dbReference>
<dbReference type="CDD" id="cd05776">
    <property type="entry name" value="DNA_polB_alpha_exo"/>
    <property type="match status" value="1"/>
</dbReference>
<feature type="region of interest" description="Disordered" evidence="13">
    <location>
        <begin position="301"/>
        <end position="323"/>
    </location>
</feature>
<evidence type="ECO:0000313" key="18">
    <source>
        <dbReference type="EMBL" id="CAH0372222.1"/>
    </source>
</evidence>
<evidence type="ECO:0000259" key="16">
    <source>
        <dbReference type="Pfam" id="PF08996"/>
    </source>
</evidence>
<keyword evidence="8" id="KW-0862">Zinc</keyword>
<dbReference type="Gene3D" id="1.10.287.690">
    <property type="entry name" value="Helix hairpin bin"/>
    <property type="match status" value="1"/>
</dbReference>
<dbReference type="GO" id="GO:0003682">
    <property type="term" value="F:chromatin binding"/>
    <property type="evidence" value="ECO:0007669"/>
    <property type="project" value="TreeGrafter"/>
</dbReference>
<dbReference type="InterPro" id="IPR042087">
    <property type="entry name" value="DNA_pol_B_thumb"/>
</dbReference>
<proteinExistence type="inferred from homology"/>
<feature type="domain" description="DNA-directed DNA polymerase family B exonuclease" evidence="15">
    <location>
        <begin position="476"/>
        <end position="565"/>
    </location>
</feature>
<dbReference type="InterPro" id="IPR024647">
    <property type="entry name" value="DNA_pol_a_cat_su_N"/>
</dbReference>
<evidence type="ECO:0000259" key="15">
    <source>
        <dbReference type="Pfam" id="PF03104"/>
    </source>
</evidence>
<dbReference type="Pfam" id="PF00136">
    <property type="entry name" value="DNA_pol_B"/>
    <property type="match status" value="1"/>
</dbReference>
<evidence type="ECO:0000256" key="8">
    <source>
        <dbReference type="ARBA" id="ARBA00022833"/>
    </source>
</evidence>
<dbReference type="InterPro" id="IPR006133">
    <property type="entry name" value="DNA-dir_DNA_pol_B_exonuc"/>
</dbReference>
<dbReference type="InterPro" id="IPR043502">
    <property type="entry name" value="DNA/RNA_pol_sf"/>
</dbReference>